<feature type="domain" description="RNA polymerase sigma factor 70 region 4 type 2" evidence="7">
    <location>
        <begin position="128"/>
        <end position="179"/>
    </location>
</feature>
<dbReference type="EMBL" id="SDMK01000002">
    <property type="protein sequence ID" value="RXS95309.1"/>
    <property type="molecule type" value="Genomic_DNA"/>
</dbReference>
<protein>
    <submittedName>
        <fullName evidence="8">Sigma-70 family RNA polymerase sigma factor</fullName>
    </submittedName>
</protein>
<dbReference type="GO" id="GO:0006352">
    <property type="term" value="P:DNA-templated transcription initiation"/>
    <property type="evidence" value="ECO:0007669"/>
    <property type="project" value="InterPro"/>
</dbReference>
<gene>
    <name evidence="8" type="ORF">ESZ00_12020</name>
</gene>
<evidence type="ECO:0000256" key="1">
    <source>
        <dbReference type="ARBA" id="ARBA00010641"/>
    </source>
</evidence>
<organism evidence="8 9">
    <name type="scientific">Silvibacterium dinghuense</name>
    <dbReference type="NCBI Taxonomy" id="1560006"/>
    <lineage>
        <taxon>Bacteria</taxon>
        <taxon>Pseudomonadati</taxon>
        <taxon>Acidobacteriota</taxon>
        <taxon>Terriglobia</taxon>
        <taxon>Terriglobales</taxon>
        <taxon>Acidobacteriaceae</taxon>
        <taxon>Silvibacterium</taxon>
    </lineage>
</organism>
<dbReference type="Pfam" id="PF08281">
    <property type="entry name" value="Sigma70_r4_2"/>
    <property type="match status" value="1"/>
</dbReference>
<evidence type="ECO:0000313" key="8">
    <source>
        <dbReference type="EMBL" id="RXS95309.1"/>
    </source>
</evidence>
<dbReference type="CDD" id="cd06171">
    <property type="entry name" value="Sigma70_r4"/>
    <property type="match status" value="1"/>
</dbReference>
<dbReference type="SUPFAM" id="SSF88659">
    <property type="entry name" value="Sigma3 and sigma4 domains of RNA polymerase sigma factors"/>
    <property type="match status" value="1"/>
</dbReference>
<dbReference type="InterPro" id="IPR013324">
    <property type="entry name" value="RNA_pol_sigma_r3/r4-like"/>
</dbReference>
<keyword evidence="5" id="KW-0804">Transcription</keyword>
<sequence>MTVAETYSQSAAVPGSGARAIEEEAFAVLYERTARPLWAYLLRISGRREVADDLVQETFCRFLMRRSDGKTMDEAETRRYLFRIATNLMHDLWRQKSRGSHDFEEELEDGDASLDRVAEAGPERELQLDLQRAMAAMKPRERQLLWLAYVEGMDHAEIAAVTGLNRLSVRMLLFRARKRAAEMLEPERRERV</sequence>
<dbReference type="Proteomes" id="UP000290253">
    <property type="component" value="Unassembled WGS sequence"/>
</dbReference>
<evidence type="ECO:0000256" key="4">
    <source>
        <dbReference type="ARBA" id="ARBA00023125"/>
    </source>
</evidence>
<dbReference type="Gene3D" id="1.10.10.10">
    <property type="entry name" value="Winged helix-like DNA-binding domain superfamily/Winged helix DNA-binding domain"/>
    <property type="match status" value="1"/>
</dbReference>
<evidence type="ECO:0000259" key="6">
    <source>
        <dbReference type="Pfam" id="PF04542"/>
    </source>
</evidence>
<comment type="caution">
    <text evidence="8">The sequence shown here is derived from an EMBL/GenBank/DDBJ whole genome shotgun (WGS) entry which is preliminary data.</text>
</comment>
<dbReference type="InterPro" id="IPR013249">
    <property type="entry name" value="RNA_pol_sigma70_r4_t2"/>
</dbReference>
<keyword evidence="4" id="KW-0238">DNA-binding</keyword>
<dbReference type="OrthoDB" id="9794372at2"/>
<evidence type="ECO:0000259" key="7">
    <source>
        <dbReference type="Pfam" id="PF08281"/>
    </source>
</evidence>
<keyword evidence="3" id="KW-0731">Sigma factor</keyword>
<dbReference type="NCBIfam" id="TIGR02937">
    <property type="entry name" value="sigma70-ECF"/>
    <property type="match status" value="1"/>
</dbReference>
<dbReference type="AlphaFoldDB" id="A0A4Q1SDJ5"/>
<dbReference type="Pfam" id="PF04542">
    <property type="entry name" value="Sigma70_r2"/>
    <property type="match status" value="1"/>
</dbReference>
<dbReference type="InterPro" id="IPR014284">
    <property type="entry name" value="RNA_pol_sigma-70_dom"/>
</dbReference>
<dbReference type="InterPro" id="IPR036388">
    <property type="entry name" value="WH-like_DNA-bd_sf"/>
</dbReference>
<proteinExistence type="inferred from homology"/>
<name>A0A4Q1SDJ5_9BACT</name>
<accession>A0A4Q1SDJ5</accession>
<dbReference type="GO" id="GO:0003677">
    <property type="term" value="F:DNA binding"/>
    <property type="evidence" value="ECO:0007669"/>
    <property type="project" value="UniProtKB-KW"/>
</dbReference>
<dbReference type="PANTHER" id="PTHR43133">
    <property type="entry name" value="RNA POLYMERASE ECF-TYPE SIGMA FACTO"/>
    <property type="match status" value="1"/>
</dbReference>
<comment type="similarity">
    <text evidence="1">Belongs to the sigma-70 factor family. ECF subfamily.</text>
</comment>
<dbReference type="InterPro" id="IPR007627">
    <property type="entry name" value="RNA_pol_sigma70_r2"/>
</dbReference>
<dbReference type="InterPro" id="IPR013325">
    <property type="entry name" value="RNA_pol_sigma_r2"/>
</dbReference>
<dbReference type="SUPFAM" id="SSF88946">
    <property type="entry name" value="Sigma2 domain of RNA polymerase sigma factors"/>
    <property type="match status" value="1"/>
</dbReference>
<dbReference type="GO" id="GO:0016987">
    <property type="term" value="F:sigma factor activity"/>
    <property type="evidence" value="ECO:0007669"/>
    <property type="project" value="UniProtKB-KW"/>
</dbReference>
<keyword evidence="9" id="KW-1185">Reference proteome</keyword>
<dbReference type="Gene3D" id="1.10.1740.10">
    <property type="match status" value="1"/>
</dbReference>
<keyword evidence="2" id="KW-0805">Transcription regulation</keyword>
<evidence type="ECO:0000256" key="2">
    <source>
        <dbReference type="ARBA" id="ARBA00023015"/>
    </source>
</evidence>
<evidence type="ECO:0000256" key="3">
    <source>
        <dbReference type="ARBA" id="ARBA00023082"/>
    </source>
</evidence>
<dbReference type="PANTHER" id="PTHR43133:SF8">
    <property type="entry name" value="RNA POLYMERASE SIGMA FACTOR HI_1459-RELATED"/>
    <property type="match status" value="1"/>
</dbReference>
<evidence type="ECO:0000313" key="9">
    <source>
        <dbReference type="Proteomes" id="UP000290253"/>
    </source>
</evidence>
<evidence type="ECO:0000256" key="5">
    <source>
        <dbReference type="ARBA" id="ARBA00023163"/>
    </source>
</evidence>
<dbReference type="InterPro" id="IPR039425">
    <property type="entry name" value="RNA_pol_sigma-70-like"/>
</dbReference>
<feature type="domain" description="RNA polymerase sigma-70 region 2" evidence="6">
    <location>
        <begin position="29"/>
        <end position="98"/>
    </location>
</feature>
<reference evidence="8 9" key="1">
    <citation type="journal article" date="2016" name="Int. J. Syst. Evol. Microbiol.">
        <title>Acidipila dinghuensis sp. nov., an acidobacterium isolated from forest soil.</title>
        <authorList>
            <person name="Jiang Y.W."/>
            <person name="Wang J."/>
            <person name="Chen M.H."/>
            <person name="Lv Y.Y."/>
            <person name="Qiu L.H."/>
        </authorList>
    </citation>
    <scope>NUCLEOTIDE SEQUENCE [LARGE SCALE GENOMIC DNA]</scope>
    <source>
        <strain evidence="8 9">DHOF10</strain>
    </source>
</reference>